<name>G4CJP8_9NEIS</name>
<comment type="caution">
    <text evidence="1">The sequence shown here is derived from an EMBL/GenBank/DDBJ whole genome shotgun (WGS) entry which is preliminary data.</text>
</comment>
<organism evidence="1 2">
    <name type="scientific">Neisseria shayeganii 871</name>
    <dbReference type="NCBI Taxonomy" id="1032488"/>
    <lineage>
        <taxon>Bacteria</taxon>
        <taxon>Pseudomonadati</taxon>
        <taxon>Pseudomonadota</taxon>
        <taxon>Betaproteobacteria</taxon>
        <taxon>Neisseriales</taxon>
        <taxon>Neisseriaceae</taxon>
        <taxon>Neisseria</taxon>
    </lineage>
</organism>
<evidence type="ECO:0000313" key="2">
    <source>
        <dbReference type="Proteomes" id="UP000003019"/>
    </source>
</evidence>
<accession>G4CJP8</accession>
<gene>
    <name evidence="1" type="ORF">HMPREF9371_1838</name>
</gene>
<dbReference type="EMBL" id="AGAY01000063">
    <property type="protein sequence ID" value="EGY51921.1"/>
    <property type="molecule type" value="Genomic_DNA"/>
</dbReference>
<dbReference type="AlphaFoldDB" id="G4CJP8"/>
<proteinExistence type="predicted"/>
<dbReference type="Proteomes" id="UP000003019">
    <property type="component" value="Unassembled WGS sequence"/>
</dbReference>
<dbReference type="HOGENOM" id="CLU_3236532_0_0_4"/>
<sequence length="43" mass="4811">MGMERSIMPGKQAVKIGRQYTKQRVKQGILIVSLCKFSLPAAF</sequence>
<keyword evidence="2" id="KW-1185">Reference proteome</keyword>
<protein>
    <submittedName>
        <fullName evidence="1">Uncharacterized protein</fullName>
    </submittedName>
</protein>
<evidence type="ECO:0000313" key="1">
    <source>
        <dbReference type="EMBL" id="EGY51921.1"/>
    </source>
</evidence>
<reference evidence="1 2" key="1">
    <citation type="submission" date="2011-05" db="EMBL/GenBank/DDBJ databases">
        <authorList>
            <person name="Muzny D."/>
            <person name="Qin X."/>
            <person name="Deng J."/>
            <person name="Jiang H."/>
            <person name="Liu Y."/>
            <person name="Qu J."/>
            <person name="Song X.-Z."/>
            <person name="Zhang L."/>
            <person name="Thornton R."/>
            <person name="Coyle M."/>
            <person name="Francisco L."/>
            <person name="Jackson L."/>
            <person name="Javaid M."/>
            <person name="Korchina V."/>
            <person name="Kovar C."/>
            <person name="Mata R."/>
            <person name="Mathew T."/>
            <person name="Ngo R."/>
            <person name="Nguyen L."/>
            <person name="Nguyen N."/>
            <person name="Okwuonu G."/>
            <person name="Ongeri F."/>
            <person name="Pham C."/>
            <person name="Simmons D."/>
            <person name="Wilczek-Boney K."/>
            <person name="Hale W."/>
            <person name="Jakkamsetti A."/>
            <person name="Pham P."/>
            <person name="Ruth R."/>
            <person name="San Lucas F."/>
            <person name="Warren J."/>
            <person name="Zhang J."/>
            <person name="Zhao Z."/>
            <person name="Zhou C."/>
            <person name="Zhu D."/>
            <person name="Lee S."/>
            <person name="Bess C."/>
            <person name="Blankenburg K."/>
            <person name="Forbes L."/>
            <person name="Fu Q."/>
            <person name="Gubbala S."/>
            <person name="Hirani K."/>
            <person name="Jayaseelan J.C."/>
            <person name="Lara F."/>
            <person name="Munidasa M."/>
            <person name="Palculict T."/>
            <person name="Patil S."/>
            <person name="Pu L.-L."/>
            <person name="Saada N."/>
            <person name="Tang L."/>
            <person name="Weissenberger G."/>
            <person name="Zhu Y."/>
            <person name="Hemphill L."/>
            <person name="Shang Y."/>
            <person name="Youmans B."/>
            <person name="Ayvaz T."/>
            <person name="Ross M."/>
            <person name="Santibanez J."/>
            <person name="Aqrawi P."/>
            <person name="Gross S."/>
            <person name="Joshi V."/>
            <person name="Fowler G."/>
            <person name="Nazareth L."/>
            <person name="Reid J."/>
            <person name="Worley K."/>
            <person name="Petrosino J."/>
            <person name="Highlander S."/>
            <person name="Gibbs R."/>
        </authorList>
    </citation>
    <scope>NUCLEOTIDE SEQUENCE [LARGE SCALE GENOMIC DNA]</scope>
    <source>
        <strain evidence="1 2">871</strain>
    </source>
</reference>